<reference evidence="2 3" key="1">
    <citation type="journal article" date="2015" name="Stand. Genomic Sci.">
        <title>Genomic Encyclopedia of Bacterial and Archaeal Type Strains, Phase III: the genomes of soil and plant-associated and newly described type strains.</title>
        <authorList>
            <person name="Whitman W.B."/>
            <person name="Woyke T."/>
            <person name="Klenk H.P."/>
            <person name="Zhou Y."/>
            <person name="Lilburn T.G."/>
            <person name="Beck B.J."/>
            <person name="De Vos P."/>
            <person name="Vandamme P."/>
            <person name="Eisen J.A."/>
            <person name="Garrity G."/>
            <person name="Hugenholtz P."/>
            <person name="Kyrpides N.C."/>
        </authorList>
    </citation>
    <scope>NUCLEOTIDE SEQUENCE [LARGE SCALE GENOMIC DNA]</scope>
    <source>
        <strain evidence="2 3">CV53</strain>
    </source>
</reference>
<protein>
    <submittedName>
        <fullName evidence="2">Uncharacterized protein</fullName>
    </submittedName>
</protein>
<dbReference type="EMBL" id="SLVV01000011">
    <property type="protein sequence ID" value="TCN22439.1"/>
    <property type="molecule type" value="Genomic_DNA"/>
</dbReference>
<evidence type="ECO:0000256" key="1">
    <source>
        <dbReference type="SAM" id="Phobius"/>
    </source>
</evidence>
<name>A0A4R2BA79_9BACI</name>
<keyword evidence="3" id="KW-1185">Reference proteome</keyword>
<organism evidence="2 3">
    <name type="scientific">Mesobacillus foraminis</name>
    <dbReference type="NCBI Taxonomy" id="279826"/>
    <lineage>
        <taxon>Bacteria</taxon>
        <taxon>Bacillati</taxon>
        <taxon>Bacillota</taxon>
        <taxon>Bacilli</taxon>
        <taxon>Bacillales</taxon>
        <taxon>Bacillaceae</taxon>
        <taxon>Mesobacillus</taxon>
    </lineage>
</organism>
<keyword evidence="1" id="KW-1133">Transmembrane helix</keyword>
<dbReference type="Proteomes" id="UP000295689">
    <property type="component" value="Unassembled WGS sequence"/>
</dbReference>
<accession>A0A4R2BA79</accession>
<evidence type="ECO:0000313" key="2">
    <source>
        <dbReference type="EMBL" id="TCN22439.1"/>
    </source>
</evidence>
<evidence type="ECO:0000313" key="3">
    <source>
        <dbReference type="Proteomes" id="UP000295689"/>
    </source>
</evidence>
<dbReference type="OrthoDB" id="2890836at2"/>
<dbReference type="AlphaFoldDB" id="A0A4R2BA79"/>
<keyword evidence="1" id="KW-0472">Membrane</keyword>
<feature type="transmembrane region" description="Helical" evidence="1">
    <location>
        <begin position="38"/>
        <end position="58"/>
    </location>
</feature>
<gene>
    <name evidence="2" type="ORF">EV146_111282</name>
</gene>
<proteinExistence type="predicted"/>
<dbReference type="RefSeq" id="WP_121609890.1">
    <property type="nucleotide sequence ID" value="NZ_CP033044.1"/>
</dbReference>
<sequence length="67" mass="7856">MDKKRAAFLSIFLFLAVNIVCLTKVIESYYGQEYGHVYTYMTVALLSTLFAVAAFFIWRKEEYKKSK</sequence>
<comment type="caution">
    <text evidence="2">The sequence shown here is derived from an EMBL/GenBank/DDBJ whole genome shotgun (WGS) entry which is preliminary data.</text>
</comment>
<keyword evidence="1" id="KW-0812">Transmembrane</keyword>